<evidence type="ECO:0000256" key="7">
    <source>
        <dbReference type="SAM" id="MobiDB-lite"/>
    </source>
</evidence>
<dbReference type="InterPro" id="IPR000719">
    <property type="entry name" value="Prot_kinase_dom"/>
</dbReference>
<evidence type="ECO:0000256" key="2">
    <source>
        <dbReference type="ARBA" id="ARBA00022679"/>
    </source>
</evidence>
<evidence type="ECO:0000256" key="4">
    <source>
        <dbReference type="ARBA" id="ARBA00022777"/>
    </source>
</evidence>
<evidence type="ECO:0000256" key="5">
    <source>
        <dbReference type="ARBA" id="ARBA00022840"/>
    </source>
</evidence>
<dbReference type="GO" id="GO:0005737">
    <property type="term" value="C:cytoplasm"/>
    <property type="evidence" value="ECO:0007669"/>
    <property type="project" value="TreeGrafter"/>
</dbReference>
<dbReference type="InterPro" id="IPR017441">
    <property type="entry name" value="Protein_kinase_ATP_BS"/>
</dbReference>
<dbReference type="InterPro" id="IPR050494">
    <property type="entry name" value="Ser_Thr_dual-spec_kinase"/>
</dbReference>
<accession>A0AAV9J2C6</accession>
<evidence type="ECO:0000259" key="8">
    <source>
        <dbReference type="PROSITE" id="PS50011"/>
    </source>
</evidence>
<proteinExistence type="predicted"/>
<feature type="domain" description="Protein kinase" evidence="8">
    <location>
        <begin position="108"/>
        <end position="428"/>
    </location>
</feature>
<dbReference type="GO" id="GO:0004713">
    <property type="term" value="F:protein tyrosine kinase activity"/>
    <property type="evidence" value="ECO:0007669"/>
    <property type="project" value="TreeGrafter"/>
</dbReference>
<dbReference type="SUPFAM" id="SSF56112">
    <property type="entry name" value="Protein kinase-like (PK-like)"/>
    <property type="match status" value="1"/>
</dbReference>
<dbReference type="PANTHER" id="PTHR24058">
    <property type="entry name" value="DUAL SPECIFICITY PROTEIN KINASE"/>
    <property type="match status" value="1"/>
</dbReference>
<evidence type="ECO:0000256" key="6">
    <source>
        <dbReference type="PROSITE-ProRule" id="PRU10141"/>
    </source>
</evidence>
<dbReference type="SMART" id="SM00220">
    <property type="entry name" value="S_TKc"/>
    <property type="match status" value="1"/>
</dbReference>
<dbReference type="EMBL" id="JANCYW010000019">
    <property type="protein sequence ID" value="KAK4538634.1"/>
    <property type="molecule type" value="Genomic_DNA"/>
</dbReference>
<feature type="compositionally biased region" description="Gly residues" evidence="7">
    <location>
        <begin position="461"/>
        <end position="472"/>
    </location>
</feature>
<dbReference type="GO" id="GO:0004674">
    <property type="term" value="F:protein serine/threonine kinase activity"/>
    <property type="evidence" value="ECO:0007669"/>
    <property type="project" value="UniProtKB-KW"/>
</dbReference>
<feature type="binding site" evidence="6">
    <location>
        <position position="137"/>
    </location>
    <ligand>
        <name>ATP</name>
        <dbReference type="ChEBI" id="CHEBI:30616"/>
    </ligand>
</feature>
<dbReference type="InterPro" id="IPR008271">
    <property type="entry name" value="Ser/Thr_kinase_AS"/>
</dbReference>
<evidence type="ECO:0000256" key="3">
    <source>
        <dbReference type="ARBA" id="ARBA00022741"/>
    </source>
</evidence>
<sequence>MMLSLGADTVFRRVEREVASAPAPKRCGAERGAAGAVSEAPPVLRLTEQLLRTYTRAEPSYHYDVVQNPRRTLTRPEEPRHNHGYDNENYDYILRVHDDITAPDGTVYRVMDLLGLGTFGQVVKCLELPANRLVAVKVIKSQAAYAVQAMMEVQVLNRLHRDFSTASVQHVVQLLNHFQFRGHLCLVLERLGVSLYDMLKQNRYRGLDVDVLRTVLAQLLPTVDLLARADIIHCDLKPENVLLSRSHGWEVKLIDFGSACSESDVVYQYVQSRFYRSPEVLLGLNYGPMIDVWSLGCIAGELFVGLPLFPGHDGFNMICRIVEMIGMPPAWMMQQGTQSVHYFSDGALRPSPLGAPGNAAPPPATAWKRYFRYITLEDIIMHYPMRTGSDKRREMAQRRALVSLIRGMLQWDPRQRWTCFECLQHPFMRGDGMEPGQVWSPPRHSVPRVPPPPPRPAADGGPSGRIAGGSWGTRGWSGMPPASGTTEQRGMRSAMHALQLEGASRKRRPQAEQQPELALPPPPSLPPCSSRVPFTHD</sequence>
<organism evidence="9 10">
    <name type="scientific">Cyanidium caldarium</name>
    <name type="common">Red alga</name>
    <dbReference type="NCBI Taxonomy" id="2771"/>
    <lineage>
        <taxon>Eukaryota</taxon>
        <taxon>Rhodophyta</taxon>
        <taxon>Bangiophyceae</taxon>
        <taxon>Cyanidiales</taxon>
        <taxon>Cyanidiaceae</taxon>
        <taxon>Cyanidium</taxon>
    </lineage>
</organism>
<dbReference type="PANTHER" id="PTHR24058:SF17">
    <property type="entry name" value="HOMEODOMAIN INTERACTING PROTEIN KINASE, ISOFORM D"/>
    <property type="match status" value="1"/>
</dbReference>
<protein>
    <recommendedName>
        <fullName evidence="8">Protein kinase domain-containing protein</fullName>
    </recommendedName>
</protein>
<dbReference type="PROSITE" id="PS00108">
    <property type="entry name" value="PROTEIN_KINASE_ST"/>
    <property type="match status" value="1"/>
</dbReference>
<keyword evidence="4" id="KW-0418">Kinase</keyword>
<dbReference type="GO" id="GO:0005524">
    <property type="term" value="F:ATP binding"/>
    <property type="evidence" value="ECO:0007669"/>
    <property type="project" value="UniProtKB-UniRule"/>
</dbReference>
<evidence type="ECO:0000256" key="1">
    <source>
        <dbReference type="ARBA" id="ARBA00022527"/>
    </source>
</evidence>
<name>A0AAV9J2C6_CYACA</name>
<gene>
    <name evidence="9" type="ORF">CDCA_CDCA19G4659</name>
</gene>
<evidence type="ECO:0000313" key="10">
    <source>
        <dbReference type="Proteomes" id="UP001301350"/>
    </source>
</evidence>
<feature type="region of interest" description="Disordered" evidence="7">
    <location>
        <begin position="433"/>
        <end position="537"/>
    </location>
</feature>
<evidence type="ECO:0000313" key="9">
    <source>
        <dbReference type="EMBL" id="KAK4538634.1"/>
    </source>
</evidence>
<dbReference type="InterPro" id="IPR011009">
    <property type="entry name" value="Kinase-like_dom_sf"/>
</dbReference>
<reference evidence="9 10" key="1">
    <citation type="submission" date="2022-07" db="EMBL/GenBank/DDBJ databases">
        <title>Genome-wide signatures of adaptation to extreme environments.</title>
        <authorList>
            <person name="Cho C.H."/>
            <person name="Yoon H.S."/>
        </authorList>
    </citation>
    <scope>NUCLEOTIDE SEQUENCE [LARGE SCALE GENOMIC DNA]</scope>
    <source>
        <strain evidence="9 10">DBV 063 E5</strain>
    </source>
</reference>
<dbReference type="Gene3D" id="3.30.200.20">
    <property type="entry name" value="Phosphorylase Kinase, domain 1"/>
    <property type="match status" value="1"/>
</dbReference>
<dbReference type="Proteomes" id="UP001301350">
    <property type="component" value="Unassembled WGS sequence"/>
</dbReference>
<dbReference type="Pfam" id="PF00069">
    <property type="entry name" value="Pkinase"/>
    <property type="match status" value="1"/>
</dbReference>
<keyword evidence="10" id="KW-1185">Reference proteome</keyword>
<keyword evidence="3 6" id="KW-0547">Nucleotide-binding</keyword>
<keyword evidence="2" id="KW-0808">Transferase</keyword>
<comment type="caution">
    <text evidence="9">The sequence shown here is derived from an EMBL/GenBank/DDBJ whole genome shotgun (WGS) entry which is preliminary data.</text>
</comment>
<dbReference type="PROSITE" id="PS00107">
    <property type="entry name" value="PROTEIN_KINASE_ATP"/>
    <property type="match status" value="1"/>
</dbReference>
<keyword evidence="1" id="KW-0723">Serine/threonine-protein kinase</keyword>
<dbReference type="AlphaFoldDB" id="A0AAV9J2C6"/>
<keyword evidence="5 6" id="KW-0067">ATP-binding</keyword>
<dbReference type="PROSITE" id="PS50011">
    <property type="entry name" value="PROTEIN_KINASE_DOM"/>
    <property type="match status" value="1"/>
</dbReference>
<dbReference type="Gene3D" id="1.10.510.10">
    <property type="entry name" value="Transferase(Phosphotransferase) domain 1"/>
    <property type="match status" value="1"/>
</dbReference>